<proteinExistence type="predicted"/>
<keyword evidence="2" id="KW-1185">Reference proteome</keyword>
<comment type="caution">
    <text evidence="1">The sequence shown here is derived from an EMBL/GenBank/DDBJ whole genome shotgun (WGS) entry which is preliminary data.</text>
</comment>
<reference evidence="1" key="1">
    <citation type="journal article" date="2021" name="New Phytol.">
        <title>Evolutionary innovations through gain and loss of genes in the ectomycorrhizal Boletales.</title>
        <authorList>
            <person name="Wu G."/>
            <person name="Miyauchi S."/>
            <person name="Morin E."/>
            <person name="Kuo A."/>
            <person name="Drula E."/>
            <person name="Varga T."/>
            <person name="Kohler A."/>
            <person name="Feng B."/>
            <person name="Cao Y."/>
            <person name="Lipzen A."/>
            <person name="Daum C."/>
            <person name="Hundley H."/>
            <person name="Pangilinan J."/>
            <person name="Johnson J."/>
            <person name="Barry K."/>
            <person name="LaButti K."/>
            <person name="Ng V."/>
            <person name="Ahrendt S."/>
            <person name="Min B."/>
            <person name="Choi I.G."/>
            <person name="Park H."/>
            <person name="Plett J.M."/>
            <person name="Magnuson J."/>
            <person name="Spatafora J.W."/>
            <person name="Nagy L.G."/>
            <person name="Henrissat B."/>
            <person name="Grigoriev I.V."/>
            <person name="Yang Z.L."/>
            <person name="Xu J."/>
            <person name="Martin F.M."/>
        </authorList>
    </citation>
    <scope>NUCLEOTIDE SEQUENCE</scope>
    <source>
        <strain evidence="1">ATCC 28755</strain>
    </source>
</reference>
<dbReference type="EMBL" id="MU267651">
    <property type="protein sequence ID" value="KAH7912435.1"/>
    <property type="molecule type" value="Genomic_DNA"/>
</dbReference>
<gene>
    <name evidence="1" type="ORF">BJ138DRAFT_788836</name>
</gene>
<protein>
    <submittedName>
        <fullName evidence="1">Uncharacterized protein</fullName>
    </submittedName>
</protein>
<organism evidence="1 2">
    <name type="scientific">Hygrophoropsis aurantiaca</name>
    <dbReference type="NCBI Taxonomy" id="72124"/>
    <lineage>
        <taxon>Eukaryota</taxon>
        <taxon>Fungi</taxon>
        <taxon>Dikarya</taxon>
        <taxon>Basidiomycota</taxon>
        <taxon>Agaricomycotina</taxon>
        <taxon>Agaricomycetes</taxon>
        <taxon>Agaricomycetidae</taxon>
        <taxon>Boletales</taxon>
        <taxon>Coniophorineae</taxon>
        <taxon>Hygrophoropsidaceae</taxon>
        <taxon>Hygrophoropsis</taxon>
    </lineage>
</organism>
<evidence type="ECO:0000313" key="2">
    <source>
        <dbReference type="Proteomes" id="UP000790377"/>
    </source>
</evidence>
<evidence type="ECO:0000313" key="1">
    <source>
        <dbReference type="EMBL" id="KAH7912435.1"/>
    </source>
</evidence>
<name>A0ACB8AG42_9AGAM</name>
<sequence>MLAFSPQAAIALVLLIMTTFANAVCRTTSVAGGEWTASFYAGTDCLGPDETTTPAKIGLGLKSCVCKELSTKIRGHLESLVLSAQAEETNELFTIDLYGPGKKPCDSSDNNQLGSYRAGQLVKSTAVLSHHRSQVYTRYYRVCRKLSDHGVS</sequence>
<dbReference type="Proteomes" id="UP000790377">
    <property type="component" value="Unassembled WGS sequence"/>
</dbReference>
<accession>A0ACB8AG42</accession>